<evidence type="ECO:0000256" key="1">
    <source>
        <dbReference type="ARBA" id="ARBA00022737"/>
    </source>
</evidence>
<dbReference type="PROSITE" id="PS50297">
    <property type="entry name" value="ANK_REP_REGION"/>
    <property type="match status" value="2"/>
</dbReference>
<dbReference type="InterPro" id="IPR000582">
    <property type="entry name" value="Acyl-CoA-binding_protein"/>
</dbReference>
<dbReference type="PRINTS" id="PR00689">
    <property type="entry name" value="ACOABINDINGP"/>
</dbReference>
<dbReference type="PROSITE" id="PS50088">
    <property type="entry name" value="ANK_REPEAT"/>
    <property type="match status" value="2"/>
</dbReference>
<dbReference type="PANTHER" id="PTHR24119">
    <property type="entry name" value="ACYL-COA-BINDING DOMAIN-CONTAINING PROTEIN 6"/>
    <property type="match status" value="1"/>
</dbReference>
<organism evidence="6 7">
    <name type="scientific">Umbelopsis ramanniana AG</name>
    <dbReference type="NCBI Taxonomy" id="1314678"/>
    <lineage>
        <taxon>Eukaryota</taxon>
        <taxon>Fungi</taxon>
        <taxon>Fungi incertae sedis</taxon>
        <taxon>Mucoromycota</taxon>
        <taxon>Mucoromycotina</taxon>
        <taxon>Umbelopsidomycetes</taxon>
        <taxon>Umbelopsidales</taxon>
        <taxon>Umbelopsidaceae</taxon>
        <taxon>Umbelopsis</taxon>
    </lineage>
</organism>
<evidence type="ECO:0000256" key="4">
    <source>
        <dbReference type="PROSITE-ProRule" id="PRU00023"/>
    </source>
</evidence>
<proteinExistence type="predicted"/>
<keyword evidence="2 4" id="KW-0040">ANK repeat</keyword>
<feature type="repeat" description="ANK" evidence="4">
    <location>
        <begin position="189"/>
        <end position="221"/>
    </location>
</feature>
<reference evidence="6" key="2">
    <citation type="journal article" date="2022" name="Proc. Natl. Acad. Sci. U.S.A.">
        <title>Diploid-dominant life cycles characterize the early evolution of Fungi.</title>
        <authorList>
            <person name="Amses K.R."/>
            <person name="Simmons D.R."/>
            <person name="Longcore J.E."/>
            <person name="Mondo S.J."/>
            <person name="Seto K."/>
            <person name="Jeronimo G.H."/>
            <person name="Bonds A.E."/>
            <person name="Quandt C.A."/>
            <person name="Davis W.J."/>
            <person name="Chang Y."/>
            <person name="Federici B.A."/>
            <person name="Kuo A."/>
            <person name="LaButti K."/>
            <person name="Pangilinan J."/>
            <person name="Andreopoulos W."/>
            <person name="Tritt A."/>
            <person name="Riley R."/>
            <person name="Hundley H."/>
            <person name="Johnson J."/>
            <person name="Lipzen A."/>
            <person name="Barry K."/>
            <person name="Lang B.F."/>
            <person name="Cuomo C.A."/>
            <person name="Buchler N.E."/>
            <person name="Grigoriev I.V."/>
            <person name="Spatafora J.W."/>
            <person name="Stajich J.E."/>
            <person name="James T.Y."/>
        </authorList>
    </citation>
    <scope>NUCLEOTIDE SEQUENCE</scope>
    <source>
        <strain evidence="6">AG</strain>
    </source>
</reference>
<dbReference type="EMBL" id="MU620919">
    <property type="protein sequence ID" value="KAI8579603.1"/>
    <property type="molecule type" value="Genomic_DNA"/>
</dbReference>
<keyword evidence="3" id="KW-0446">Lipid-binding</keyword>
<dbReference type="Pfam" id="PF00887">
    <property type="entry name" value="ACBP"/>
    <property type="match status" value="1"/>
</dbReference>
<dbReference type="Gene3D" id="1.20.80.10">
    <property type="match status" value="1"/>
</dbReference>
<dbReference type="GO" id="GO:0000062">
    <property type="term" value="F:fatty-acyl-CoA binding"/>
    <property type="evidence" value="ECO:0007669"/>
    <property type="project" value="InterPro"/>
</dbReference>
<keyword evidence="7" id="KW-1185">Reference proteome</keyword>
<dbReference type="PANTHER" id="PTHR24119:SF0">
    <property type="entry name" value="ACYL-COA-BINDING DOMAIN-CONTAINING PROTEIN 6"/>
    <property type="match status" value="1"/>
</dbReference>
<keyword evidence="1" id="KW-0677">Repeat</keyword>
<sequence length="240" mass="27290">MEHFEAAYEFVNSLSDRVPINNEQKLNLYSLYKQGTIGDCNVKKPSLFEFRDRAKWDAWNNRRGLSLEEGKEQYVELVESMNIGWTRQGQYDVELEDEGTQERQGMGASVSAMAYDGDSEEEEVEDGFFFAREGDLSKLSQYIEKAATSVDDRDEQGLTMLHYACDRGNIEAVKLLVSSGADVNALTEENETPLHFACLSEREEIAQYLIDQKCDLTVQDTEGNTAKDNTSSAFWKQLRV</sequence>
<reference evidence="6" key="1">
    <citation type="submission" date="2021-06" db="EMBL/GenBank/DDBJ databases">
        <authorList>
            <consortium name="DOE Joint Genome Institute"/>
            <person name="Mondo S.J."/>
            <person name="Amses K.R."/>
            <person name="Simmons D.R."/>
            <person name="Longcore J.E."/>
            <person name="Seto K."/>
            <person name="Alves G.H."/>
            <person name="Bonds A.E."/>
            <person name="Quandt C.A."/>
            <person name="Davis W.J."/>
            <person name="Chang Y."/>
            <person name="Letcher P.M."/>
            <person name="Powell M.J."/>
            <person name="Kuo A."/>
            <person name="Labutti K."/>
            <person name="Pangilinan J."/>
            <person name="Andreopoulos W."/>
            <person name="Tritt A."/>
            <person name="Riley R."/>
            <person name="Hundley H."/>
            <person name="Johnson J."/>
            <person name="Lipzen A."/>
            <person name="Barry K."/>
            <person name="Berbee M.L."/>
            <person name="Buchler N.E."/>
            <person name="Grigoriev I.V."/>
            <person name="Spatafora J.W."/>
            <person name="Stajich J.E."/>
            <person name="James T.Y."/>
        </authorList>
    </citation>
    <scope>NUCLEOTIDE SEQUENCE</scope>
    <source>
        <strain evidence="6">AG</strain>
    </source>
</reference>
<protein>
    <recommendedName>
        <fullName evidence="5">ACB domain-containing protein</fullName>
    </recommendedName>
</protein>
<accession>A0AAD5HF22</accession>
<dbReference type="Proteomes" id="UP001206595">
    <property type="component" value="Unassembled WGS sequence"/>
</dbReference>
<dbReference type="InterPro" id="IPR035984">
    <property type="entry name" value="Acyl-CoA-binding_sf"/>
</dbReference>
<dbReference type="Gene3D" id="1.25.40.20">
    <property type="entry name" value="Ankyrin repeat-containing domain"/>
    <property type="match status" value="1"/>
</dbReference>
<evidence type="ECO:0000256" key="2">
    <source>
        <dbReference type="ARBA" id="ARBA00023043"/>
    </source>
</evidence>
<dbReference type="PROSITE" id="PS51228">
    <property type="entry name" value="ACB_2"/>
    <property type="match status" value="1"/>
</dbReference>
<evidence type="ECO:0000313" key="7">
    <source>
        <dbReference type="Proteomes" id="UP001206595"/>
    </source>
</evidence>
<dbReference type="InterPro" id="IPR014352">
    <property type="entry name" value="FERM/acyl-CoA-bd_prot_sf"/>
</dbReference>
<dbReference type="Pfam" id="PF12796">
    <property type="entry name" value="Ank_2"/>
    <property type="match status" value="1"/>
</dbReference>
<feature type="repeat" description="ANK" evidence="4">
    <location>
        <begin position="156"/>
        <end position="188"/>
    </location>
</feature>
<gene>
    <name evidence="6" type="ORF">K450DRAFT_241787</name>
</gene>
<feature type="domain" description="ACB" evidence="5">
    <location>
        <begin position="1"/>
        <end position="87"/>
    </location>
</feature>
<evidence type="ECO:0000313" key="6">
    <source>
        <dbReference type="EMBL" id="KAI8579603.1"/>
    </source>
</evidence>
<dbReference type="SMART" id="SM00248">
    <property type="entry name" value="ANK"/>
    <property type="match status" value="2"/>
</dbReference>
<evidence type="ECO:0000259" key="5">
    <source>
        <dbReference type="PROSITE" id="PS51228"/>
    </source>
</evidence>
<dbReference type="RefSeq" id="XP_051444607.1">
    <property type="nucleotide sequence ID" value="XM_051589141.1"/>
</dbReference>
<name>A0AAD5HF22_UMBRA</name>
<evidence type="ECO:0000256" key="3">
    <source>
        <dbReference type="ARBA" id="ARBA00023121"/>
    </source>
</evidence>
<dbReference type="InterPro" id="IPR036770">
    <property type="entry name" value="Ankyrin_rpt-contain_sf"/>
</dbReference>
<comment type="caution">
    <text evidence="6">The sequence shown here is derived from an EMBL/GenBank/DDBJ whole genome shotgun (WGS) entry which is preliminary data.</text>
</comment>
<dbReference type="AlphaFoldDB" id="A0AAD5HF22"/>
<dbReference type="SUPFAM" id="SSF48403">
    <property type="entry name" value="Ankyrin repeat"/>
    <property type="match status" value="1"/>
</dbReference>
<dbReference type="SUPFAM" id="SSF47027">
    <property type="entry name" value="Acyl-CoA binding protein"/>
    <property type="match status" value="1"/>
</dbReference>
<dbReference type="InterPro" id="IPR002110">
    <property type="entry name" value="Ankyrin_rpt"/>
</dbReference>
<dbReference type="GeneID" id="75914486"/>